<organism evidence="3 4">
    <name type="scientific">Mycolicibacterium brisbanense</name>
    <dbReference type="NCBI Taxonomy" id="146020"/>
    <lineage>
        <taxon>Bacteria</taxon>
        <taxon>Bacillati</taxon>
        <taxon>Actinomycetota</taxon>
        <taxon>Actinomycetes</taxon>
        <taxon>Mycobacteriales</taxon>
        <taxon>Mycobacteriaceae</taxon>
        <taxon>Mycolicibacterium</taxon>
    </lineage>
</organism>
<dbReference type="AlphaFoldDB" id="A0A117I6G4"/>
<gene>
    <name evidence="3" type="ORF">RMCB_4081</name>
</gene>
<dbReference type="PANTHER" id="PTHR43293:SF3">
    <property type="entry name" value="CHOLESTEROL RING-CLEAVING HYDROLASE IPDB SUBUNIT"/>
    <property type="match status" value="1"/>
</dbReference>
<dbReference type="InterPro" id="IPR004165">
    <property type="entry name" value="CoA_trans_fam_I"/>
</dbReference>
<evidence type="ECO:0000256" key="2">
    <source>
        <dbReference type="SAM" id="MobiDB-lite"/>
    </source>
</evidence>
<accession>A0A117I6G4</accession>
<evidence type="ECO:0000313" key="3">
    <source>
        <dbReference type="EMBL" id="GAS89985.1"/>
    </source>
</evidence>
<reference evidence="4" key="1">
    <citation type="journal article" date="2016" name="Genome Announc.">
        <title>Draft Genome Sequences of Five Rapidly Growing Mycobacterium Species, M. thermoresistibile, M. fortuitum subsp. acetamidolyticum, M. canariasense, M. brisbanense, and M. novocastrense.</title>
        <authorList>
            <person name="Katahira K."/>
            <person name="Ogura Y."/>
            <person name="Gotoh Y."/>
            <person name="Hayashi T."/>
        </authorList>
    </citation>
    <scope>NUCLEOTIDE SEQUENCE [LARGE SCALE GENOMIC DNA]</scope>
    <source>
        <strain evidence="4">JCM15654</strain>
    </source>
</reference>
<comment type="similarity">
    <text evidence="1">Belongs to the 3-oxoacid CoA-transferase subunit B family.</text>
</comment>
<name>A0A117I6G4_9MYCO</name>
<comment type="caution">
    <text evidence="3">The sequence shown here is derived from an EMBL/GenBank/DDBJ whole genome shotgun (WGS) entry which is preliminary data.</text>
</comment>
<dbReference type="Pfam" id="PF01144">
    <property type="entry name" value="CoA_trans"/>
    <property type="match status" value="1"/>
</dbReference>
<dbReference type="Proteomes" id="UP000069620">
    <property type="component" value="Unassembled WGS sequence"/>
</dbReference>
<protein>
    <submittedName>
        <fullName evidence="3">Glutaconate CoA transferase subunit B</fullName>
    </submittedName>
</protein>
<keyword evidence="4" id="KW-1185">Reference proteome</keyword>
<dbReference type="InterPro" id="IPR037171">
    <property type="entry name" value="NagB/RpiA_transferase-like"/>
</dbReference>
<feature type="compositionally biased region" description="Basic and acidic residues" evidence="2">
    <location>
        <begin position="1"/>
        <end position="11"/>
    </location>
</feature>
<dbReference type="EMBL" id="BCSX01000035">
    <property type="protein sequence ID" value="GAS89985.1"/>
    <property type="molecule type" value="Genomic_DNA"/>
</dbReference>
<dbReference type="SMART" id="SM00882">
    <property type="entry name" value="CoA_trans"/>
    <property type="match status" value="1"/>
</dbReference>
<dbReference type="RefSeq" id="WP_201028319.1">
    <property type="nucleotide sequence ID" value="NZ_BCSX01000035.1"/>
</dbReference>
<dbReference type="PANTHER" id="PTHR43293">
    <property type="entry name" value="ACETATE COA-TRANSFERASE YDIF"/>
    <property type="match status" value="1"/>
</dbReference>
<evidence type="ECO:0000256" key="1">
    <source>
        <dbReference type="ARBA" id="ARBA00007047"/>
    </source>
</evidence>
<dbReference type="SUPFAM" id="SSF100950">
    <property type="entry name" value="NagB/RpiA/CoA transferase-like"/>
    <property type="match status" value="1"/>
</dbReference>
<dbReference type="STRING" id="146020.RMCB_4081"/>
<sequence>MTESMTRERVHPVQHPDNPAPHVRDAKPDEIMTIAASRLLEDGKVLFAGIGQPLVAAAIAKRRQAPSLTVLLEGGMIGIELLPGELPASTNEVRAAVGAQMLTTATDIFLMAQRGFFDYGLIGVAQVDQYGNVNTSVVGDPAKPSVRLPGPGGANDIASMCNQVMVVTQHEPRRFVEHVDFITSPGFLTGGTSRHDSGLLFGGPRWVVTDLALLDFHPESHRMRVRALQAGVTLDQVRAATAFELLVHDQIEELPPVDAAELTLLRRLVGGEEEMA</sequence>
<keyword evidence="3" id="KW-0808">Transferase</keyword>
<evidence type="ECO:0000313" key="4">
    <source>
        <dbReference type="Proteomes" id="UP000069620"/>
    </source>
</evidence>
<dbReference type="Gene3D" id="3.40.1080.10">
    <property type="entry name" value="Glutaconate Coenzyme A-transferase"/>
    <property type="match status" value="1"/>
</dbReference>
<proteinExistence type="inferred from homology"/>
<dbReference type="GO" id="GO:0008410">
    <property type="term" value="F:CoA-transferase activity"/>
    <property type="evidence" value="ECO:0007669"/>
    <property type="project" value="InterPro"/>
</dbReference>
<reference evidence="4" key="2">
    <citation type="submission" date="2016-02" db="EMBL/GenBank/DDBJ databases">
        <title>Draft genome sequence of five rapidly growing Mycobacterium species.</title>
        <authorList>
            <person name="Katahira K."/>
            <person name="Gotou Y."/>
            <person name="Iida K."/>
            <person name="Ogura Y."/>
            <person name="Hayashi T."/>
        </authorList>
    </citation>
    <scope>NUCLEOTIDE SEQUENCE [LARGE SCALE GENOMIC DNA]</scope>
    <source>
        <strain evidence="4">JCM15654</strain>
    </source>
</reference>
<feature type="region of interest" description="Disordered" evidence="2">
    <location>
        <begin position="1"/>
        <end position="25"/>
    </location>
</feature>